<proteinExistence type="predicted"/>
<dbReference type="SUPFAM" id="SSF63829">
    <property type="entry name" value="Calcium-dependent phosphotriesterase"/>
    <property type="match status" value="1"/>
</dbReference>
<dbReference type="PANTHER" id="PTHR31460:SF3">
    <property type="entry name" value="MESOCENTIN"/>
    <property type="match status" value="1"/>
</dbReference>
<dbReference type="InterPro" id="IPR053224">
    <property type="entry name" value="Sensory_adhesion_molecule"/>
</dbReference>
<organism evidence="1">
    <name type="scientific">uncultured Rubrobacteraceae bacterium</name>
    <dbReference type="NCBI Taxonomy" id="349277"/>
    <lineage>
        <taxon>Bacteria</taxon>
        <taxon>Bacillati</taxon>
        <taxon>Actinomycetota</taxon>
        <taxon>Rubrobacteria</taxon>
        <taxon>Rubrobacterales</taxon>
        <taxon>Rubrobacteraceae</taxon>
        <taxon>environmental samples</taxon>
    </lineage>
</organism>
<dbReference type="Gene3D" id="2.120.10.30">
    <property type="entry name" value="TolB, C-terminal domain"/>
    <property type="match status" value="1"/>
</dbReference>
<protein>
    <submittedName>
        <fullName evidence="1">Superoxide dismutase [Cu-Zn]</fullName>
        <ecNumber evidence="1">1.15.1.1</ecNumber>
    </submittedName>
</protein>
<sequence>MIRIYVPKTSSARANKLSGNGTPRGAALALIALAISWTLAACGGPDQNAEEADTPVVSASGAGVTVEETKAEGATTNGSPAAVESFTLPGEGVFPEGVAYDPATGDFFVGSTRNGAVYQGNVRDGSGKTEVFLEGGTDGRRGVTGMKVDGEGRLWISGRDSGRAFVYDAGSGDLIEVLNTPRASSTLINDVAVTDDAAYFTDSFRPTLFRVPLTADSIGEMEPWLDLGGTPIEYGGGFNLNGIAATENGRFLITVQFNTGRLYRIDTETREIVEVDLGGETLKTGDGLLLDGRTLYVVREVPGSVVPVRLSKDFASGTVDDAFSDPSLRFPTTIAQYEDRLLVVNSQLNTTRPKLPFTVSSVPIP</sequence>
<name>A0A6J4QC53_9ACTN</name>
<dbReference type="InterPro" id="IPR011042">
    <property type="entry name" value="6-blade_b-propeller_TolB-like"/>
</dbReference>
<gene>
    <name evidence="1" type="ORF">AVDCRST_MAG03-3611</name>
</gene>
<dbReference type="PANTHER" id="PTHR31460">
    <property type="match status" value="1"/>
</dbReference>
<dbReference type="AlphaFoldDB" id="A0A6J4QC53"/>
<dbReference type="GO" id="GO:0004784">
    <property type="term" value="F:superoxide dismutase activity"/>
    <property type="evidence" value="ECO:0007669"/>
    <property type="project" value="UniProtKB-EC"/>
</dbReference>
<evidence type="ECO:0000313" key="1">
    <source>
        <dbReference type="EMBL" id="CAA9436073.1"/>
    </source>
</evidence>
<reference evidence="1" key="1">
    <citation type="submission" date="2020-02" db="EMBL/GenBank/DDBJ databases">
        <authorList>
            <person name="Meier V. D."/>
        </authorList>
    </citation>
    <scope>NUCLEOTIDE SEQUENCE</scope>
    <source>
        <strain evidence="1">AVDCRST_MAG03</strain>
    </source>
</reference>
<keyword evidence="1" id="KW-0560">Oxidoreductase</keyword>
<accession>A0A6J4QC53</accession>
<dbReference type="EMBL" id="CADCUT010000212">
    <property type="protein sequence ID" value="CAA9436073.1"/>
    <property type="molecule type" value="Genomic_DNA"/>
</dbReference>
<dbReference type="EC" id="1.15.1.1" evidence="1"/>